<evidence type="ECO:0000313" key="1">
    <source>
        <dbReference type="EMBL" id="KAJ7737587.1"/>
    </source>
</evidence>
<proteinExistence type="predicted"/>
<comment type="caution">
    <text evidence="1">The sequence shown here is derived from an EMBL/GenBank/DDBJ whole genome shotgun (WGS) entry which is preliminary data.</text>
</comment>
<dbReference type="EMBL" id="JARJLG010000142">
    <property type="protein sequence ID" value="KAJ7737587.1"/>
    <property type="molecule type" value="Genomic_DNA"/>
</dbReference>
<dbReference type="AlphaFoldDB" id="A0AAD7IAN2"/>
<feature type="non-terminal residue" evidence="1">
    <location>
        <position position="1"/>
    </location>
</feature>
<dbReference type="Proteomes" id="UP001215280">
    <property type="component" value="Unassembled WGS sequence"/>
</dbReference>
<evidence type="ECO:0000313" key="2">
    <source>
        <dbReference type="Proteomes" id="UP001215280"/>
    </source>
</evidence>
<sequence length="57" mass="6620">FCNRSLRYVDAYAKGLNGREAAYATKIYRGHRAIPNDYLHDFEQSGAIQAFRLLRKL</sequence>
<protein>
    <submittedName>
        <fullName evidence="1">Uncharacterized protein</fullName>
    </submittedName>
</protein>
<organism evidence="1 2">
    <name type="scientific">Mycena maculata</name>
    <dbReference type="NCBI Taxonomy" id="230809"/>
    <lineage>
        <taxon>Eukaryota</taxon>
        <taxon>Fungi</taxon>
        <taxon>Dikarya</taxon>
        <taxon>Basidiomycota</taxon>
        <taxon>Agaricomycotina</taxon>
        <taxon>Agaricomycetes</taxon>
        <taxon>Agaricomycetidae</taxon>
        <taxon>Agaricales</taxon>
        <taxon>Marasmiineae</taxon>
        <taxon>Mycenaceae</taxon>
        <taxon>Mycena</taxon>
    </lineage>
</organism>
<name>A0AAD7IAN2_9AGAR</name>
<gene>
    <name evidence="1" type="ORF">DFH07DRAFT_752985</name>
</gene>
<accession>A0AAD7IAN2</accession>
<keyword evidence="2" id="KW-1185">Reference proteome</keyword>
<reference evidence="1" key="1">
    <citation type="submission" date="2023-03" db="EMBL/GenBank/DDBJ databases">
        <title>Massive genome expansion in bonnet fungi (Mycena s.s.) driven by repeated elements and novel gene families across ecological guilds.</title>
        <authorList>
            <consortium name="Lawrence Berkeley National Laboratory"/>
            <person name="Harder C.B."/>
            <person name="Miyauchi S."/>
            <person name="Viragh M."/>
            <person name="Kuo A."/>
            <person name="Thoen E."/>
            <person name="Andreopoulos B."/>
            <person name="Lu D."/>
            <person name="Skrede I."/>
            <person name="Drula E."/>
            <person name="Henrissat B."/>
            <person name="Morin E."/>
            <person name="Kohler A."/>
            <person name="Barry K."/>
            <person name="LaButti K."/>
            <person name="Morin E."/>
            <person name="Salamov A."/>
            <person name="Lipzen A."/>
            <person name="Mereny Z."/>
            <person name="Hegedus B."/>
            <person name="Baldrian P."/>
            <person name="Stursova M."/>
            <person name="Weitz H."/>
            <person name="Taylor A."/>
            <person name="Grigoriev I.V."/>
            <person name="Nagy L.G."/>
            <person name="Martin F."/>
            <person name="Kauserud H."/>
        </authorList>
    </citation>
    <scope>NUCLEOTIDE SEQUENCE</scope>
    <source>
        <strain evidence="1">CBHHK188m</strain>
    </source>
</reference>